<dbReference type="Proteomes" id="UP001241748">
    <property type="component" value="Unassembled WGS sequence"/>
</dbReference>
<evidence type="ECO:0000313" key="1">
    <source>
        <dbReference type="EMBL" id="MFB3170057.1"/>
    </source>
</evidence>
<name>A0ABV4YYY0_9BACI</name>
<reference evidence="1 2" key="1">
    <citation type="submission" date="2024-05" db="EMBL/GenBank/DDBJ databases">
        <authorList>
            <person name="Venkateswaran K."/>
        </authorList>
    </citation>
    <scope>NUCLEOTIDE SEQUENCE [LARGE SCALE GENOMIC DNA]</scope>
    <source>
        <strain evidence="1 2">179-C4-2-HS</strain>
    </source>
</reference>
<protein>
    <submittedName>
        <fullName evidence="1">Uncharacterized protein</fullName>
    </submittedName>
</protein>
<keyword evidence="2" id="KW-1185">Reference proteome</keyword>
<proteinExistence type="predicted"/>
<dbReference type="RefSeq" id="WP_306074612.1">
    <property type="nucleotide sequence ID" value="NZ_JAROBZ020000002.1"/>
</dbReference>
<gene>
    <name evidence="1" type="ORF">P5G62_023410</name>
</gene>
<accession>A0ABV4YYY0</accession>
<organism evidence="1 2">
    <name type="scientific">Neobacillus driksii</name>
    <dbReference type="NCBI Taxonomy" id="3035913"/>
    <lineage>
        <taxon>Bacteria</taxon>
        <taxon>Bacillati</taxon>
        <taxon>Bacillota</taxon>
        <taxon>Bacilli</taxon>
        <taxon>Bacillales</taxon>
        <taxon>Bacillaceae</taxon>
        <taxon>Neobacillus</taxon>
    </lineage>
</organism>
<sequence>MYANLRPGIVQHISEEFQIGIGRNDHDPTKAAIEVINNIQYQ</sequence>
<comment type="caution">
    <text evidence="1">The sequence shown here is derived from an EMBL/GenBank/DDBJ whole genome shotgun (WGS) entry which is preliminary data.</text>
</comment>
<evidence type="ECO:0000313" key="2">
    <source>
        <dbReference type="Proteomes" id="UP001241748"/>
    </source>
</evidence>
<dbReference type="EMBL" id="JAROBZ020000002">
    <property type="protein sequence ID" value="MFB3170057.1"/>
    <property type="molecule type" value="Genomic_DNA"/>
</dbReference>